<evidence type="ECO:0000256" key="8">
    <source>
        <dbReference type="ARBA" id="ARBA00023065"/>
    </source>
</evidence>
<evidence type="ECO:0000256" key="11">
    <source>
        <dbReference type="ARBA" id="ARBA00023237"/>
    </source>
</evidence>
<evidence type="ECO:0000256" key="2">
    <source>
        <dbReference type="ARBA" id="ARBA00022448"/>
    </source>
</evidence>
<dbReference type="PROSITE" id="PS52016">
    <property type="entry name" value="TONB_DEPENDENT_REC_3"/>
    <property type="match status" value="1"/>
</dbReference>
<dbReference type="GO" id="GO:0009279">
    <property type="term" value="C:cell outer membrane"/>
    <property type="evidence" value="ECO:0007669"/>
    <property type="project" value="UniProtKB-SubCell"/>
</dbReference>
<evidence type="ECO:0000313" key="17">
    <source>
        <dbReference type="EMBL" id="MBF0969879.1"/>
    </source>
</evidence>
<keyword evidence="7" id="KW-0408">Iron</keyword>
<name>A0A929RWL0_9BACT</name>
<evidence type="ECO:0000256" key="6">
    <source>
        <dbReference type="ARBA" id="ARBA00022729"/>
    </source>
</evidence>
<proteinExistence type="inferred from homology"/>
<dbReference type="PANTHER" id="PTHR32552">
    <property type="entry name" value="FERRICHROME IRON RECEPTOR-RELATED"/>
    <property type="match status" value="1"/>
</dbReference>
<feature type="signal peptide" evidence="14">
    <location>
        <begin position="1"/>
        <end position="19"/>
    </location>
</feature>
<comment type="similarity">
    <text evidence="12 13">Belongs to the TonB-dependent receptor family.</text>
</comment>
<dbReference type="PANTHER" id="PTHR32552:SF68">
    <property type="entry name" value="FERRICHROME OUTER MEMBRANE TRANSPORTER_PHAGE RECEPTOR"/>
    <property type="match status" value="1"/>
</dbReference>
<evidence type="ECO:0000256" key="13">
    <source>
        <dbReference type="RuleBase" id="RU003357"/>
    </source>
</evidence>
<feature type="domain" description="TonB-dependent receptor-like beta-barrel" evidence="15">
    <location>
        <begin position="254"/>
        <end position="693"/>
    </location>
</feature>
<evidence type="ECO:0000256" key="12">
    <source>
        <dbReference type="PROSITE-ProRule" id="PRU01360"/>
    </source>
</evidence>
<reference evidence="17" key="1">
    <citation type="submission" date="2020-04" db="EMBL/GenBank/DDBJ databases">
        <title>Deep metagenomics examines the oral microbiome during advanced dental caries in children, revealing novel taxa and co-occurrences with host molecules.</title>
        <authorList>
            <person name="Baker J.L."/>
            <person name="Morton J.T."/>
            <person name="Dinis M."/>
            <person name="Alvarez R."/>
            <person name="Tran N.C."/>
            <person name="Knight R."/>
            <person name="Edlund A."/>
        </authorList>
    </citation>
    <scope>NUCLEOTIDE SEQUENCE</scope>
    <source>
        <strain evidence="17">JCVI_34_bin.1</strain>
    </source>
</reference>
<organism evidence="17 18">
    <name type="scientific">Alloprevotella tannerae</name>
    <dbReference type="NCBI Taxonomy" id="76122"/>
    <lineage>
        <taxon>Bacteria</taxon>
        <taxon>Pseudomonadati</taxon>
        <taxon>Bacteroidota</taxon>
        <taxon>Bacteroidia</taxon>
        <taxon>Bacteroidales</taxon>
        <taxon>Prevotellaceae</taxon>
        <taxon>Alloprevotella</taxon>
    </lineage>
</organism>
<feature type="chain" id="PRO_5036882767" evidence="14">
    <location>
        <begin position="20"/>
        <end position="746"/>
    </location>
</feature>
<feature type="domain" description="TonB-dependent receptor plug" evidence="16">
    <location>
        <begin position="42"/>
        <end position="150"/>
    </location>
</feature>
<dbReference type="InterPro" id="IPR039426">
    <property type="entry name" value="TonB-dep_rcpt-like"/>
</dbReference>
<dbReference type="InterPro" id="IPR000531">
    <property type="entry name" value="Beta-barrel_TonB"/>
</dbReference>
<dbReference type="Proteomes" id="UP000704068">
    <property type="component" value="Unassembled WGS sequence"/>
</dbReference>
<dbReference type="RefSeq" id="WP_303763066.1">
    <property type="nucleotide sequence ID" value="NZ_JABZGR010000004.1"/>
</dbReference>
<evidence type="ECO:0000256" key="4">
    <source>
        <dbReference type="ARBA" id="ARBA00022496"/>
    </source>
</evidence>
<evidence type="ECO:0000256" key="14">
    <source>
        <dbReference type="SAM" id="SignalP"/>
    </source>
</evidence>
<dbReference type="Gene3D" id="2.40.170.20">
    <property type="entry name" value="TonB-dependent receptor, beta-barrel domain"/>
    <property type="match status" value="1"/>
</dbReference>
<dbReference type="SUPFAM" id="SSF56935">
    <property type="entry name" value="Porins"/>
    <property type="match status" value="1"/>
</dbReference>
<sequence length="746" mass="84698">MRRTLFLAVLSLTAGRAFADESDTLKTYRLQEVQVTSTRAGRKTPVAFTNLSKKYLSTLDFGKDMPALLSLTPSVTTSSDAGIGIGYSDLRVRGTDPTRINITANGIPLNDAESNKVYWVNMGDFASTLGSVQLQRGVGTSTNGSGAFGATLNMQTESIAELPYVQLDASGGSYATHRESLRFGTGRLNGHWGLDGRLSNIGSQGYIDRASSRLNSYFLQGGYFSDQTVVKLVTFNGTERTYHAWDYATEEQMKKYGRRYNPCGKYKDAAGNTVYYKDQIDNYHQQHYQLFWNQLLNDAWDFNLALHYTHGKGYYEQYKTNQKLYKYLLQPRSGSKSDLIRRKYSAADFYGTVFSANYHADRLTANLGGGWNNYKGDHYGRVLWVAEFDGKQQPTHPYYDNQADKKDFNVYAKANFELLKGLNLYGDLQYRYVKYNIDGPSDQFDAAKQQVPYNVHETFNFFNPKAGLSWTIAPRHTAYLSYAMAHKEPTRNDYENVLQNSSKPRHETLNDFELGYNFSGERLSFGVNFYYMRYKDQFVLTGEQNAIGEMISKNVGDSYRRGVELQAAWRPFDFLRWDANLTWSHNREKNTLVQMNDTGETVNLGNTPLSFSPNLIFNNVFTAEYRGLRASLQTQYVSRQLMTRTGFTQFEEDGHTVHTSIDPYLVSNLDCSYTFSRLKAFKALTVGFTIYNLMNAKYESNGAANVVLKKDAAGKVVAYQDADYNAYSVFSAQAPLHFLAHISIRF</sequence>
<gene>
    <name evidence="17" type="ORF">HXK21_02395</name>
</gene>
<evidence type="ECO:0000256" key="7">
    <source>
        <dbReference type="ARBA" id="ARBA00023004"/>
    </source>
</evidence>
<keyword evidence="6 14" id="KW-0732">Signal</keyword>
<accession>A0A929RWL0</accession>
<dbReference type="InterPro" id="IPR012910">
    <property type="entry name" value="Plug_dom"/>
</dbReference>
<comment type="caution">
    <text evidence="17">The sequence shown here is derived from an EMBL/GenBank/DDBJ whole genome shotgun (WGS) entry which is preliminary data.</text>
</comment>
<protein>
    <submittedName>
        <fullName evidence="17">TonB-dependent receptor</fullName>
    </submittedName>
</protein>
<dbReference type="Gene3D" id="2.170.130.10">
    <property type="entry name" value="TonB-dependent receptor, plug domain"/>
    <property type="match status" value="1"/>
</dbReference>
<evidence type="ECO:0000256" key="1">
    <source>
        <dbReference type="ARBA" id="ARBA00004571"/>
    </source>
</evidence>
<evidence type="ECO:0000259" key="16">
    <source>
        <dbReference type="Pfam" id="PF07715"/>
    </source>
</evidence>
<dbReference type="AlphaFoldDB" id="A0A929RWL0"/>
<keyword evidence="5 12" id="KW-0812">Transmembrane</keyword>
<dbReference type="GO" id="GO:0015344">
    <property type="term" value="F:siderophore uptake transmembrane transporter activity"/>
    <property type="evidence" value="ECO:0007669"/>
    <property type="project" value="TreeGrafter"/>
</dbReference>
<dbReference type="InterPro" id="IPR036942">
    <property type="entry name" value="Beta-barrel_TonB_sf"/>
</dbReference>
<evidence type="ECO:0000256" key="9">
    <source>
        <dbReference type="ARBA" id="ARBA00023077"/>
    </source>
</evidence>
<keyword evidence="4" id="KW-0410">Iron transport</keyword>
<keyword evidence="17" id="KW-0675">Receptor</keyword>
<evidence type="ECO:0000259" key="15">
    <source>
        <dbReference type="Pfam" id="PF00593"/>
    </source>
</evidence>
<keyword evidence="10 12" id="KW-0472">Membrane</keyword>
<dbReference type="InterPro" id="IPR037066">
    <property type="entry name" value="Plug_dom_sf"/>
</dbReference>
<keyword evidence="8" id="KW-0406">Ion transport</keyword>
<keyword evidence="11 12" id="KW-0998">Cell outer membrane</keyword>
<evidence type="ECO:0000313" key="18">
    <source>
        <dbReference type="Proteomes" id="UP000704068"/>
    </source>
</evidence>
<evidence type="ECO:0000256" key="3">
    <source>
        <dbReference type="ARBA" id="ARBA00022452"/>
    </source>
</evidence>
<keyword evidence="9 13" id="KW-0798">TonB box</keyword>
<keyword evidence="2 12" id="KW-0813">Transport</keyword>
<dbReference type="Pfam" id="PF07715">
    <property type="entry name" value="Plug"/>
    <property type="match status" value="1"/>
</dbReference>
<evidence type="ECO:0000256" key="10">
    <source>
        <dbReference type="ARBA" id="ARBA00023136"/>
    </source>
</evidence>
<evidence type="ECO:0000256" key="5">
    <source>
        <dbReference type="ARBA" id="ARBA00022692"/>
    </source>
</evidence>
<dbReference type="EMBL" id="JABZGR010000004">
    <property type="protein sequence ID" value="MBF0969879.1"/>
    <property type="molecule type" value="Genomic_DNA"/>
</dbReference>
<keyword evidence="3 12" id="KW-1134">Transmembrane beta strand</keyword>
<comment type="subcellular location">
    <subcellularLocation>
        <location evidence="1 12">Cell outer membrane</location>
        <topology evidence="1 12">Multi-pass membrane protein</topology>
    </subcellularLocation>
</comment>
<dbReference type="Pfam" id="PF00593">
    <property type="entry name" value="TonB_dep_Rec_b-barrel"/>
    <property type="match status" value="1"/>
</dbReference>